<sequence>MERANAQSLERKMVWTAARLDQAYDRAIAAGAAVGVGYLLSLDSSTFLVCLTELGVECSPHTQETEQVA</sequence>
<accession>A0A5C4Y534</accession>
<evidence type="ECO:0000313" key="4">
    <source>
        <dbReference type="Proteomes" id="UP000629870"/>
    </source>
</evidence>
<dbReference type="EMBL" id="VDMO01000012">
    <property type="protein sequence ID" value="TNM70643.1"/>
    <property type="molecule type" value="Genomic_DNA"/>
</dbReference>
<evidence type="ECO:0000313" key="3">
    <source>
        <dbReference type="Proteomes" id="UP000313988"/>
    </source>
</evidence>
<dbReference type="AlphaFoldDB" id="A0A5C4Y534"/>
<comment type="caution">
    <text evidence="2">The sequence shown here is derived from an EMBL/GenBank/DDBJ whole genome shotgun (WGS) entry which is preliminary data.</text>
</comment>
<name>A0A5C4Y534_9DEIO</name>
<dbReference type="Proteomes" id="UP000313988">
    <property type="component" value="Unassembled WGS sequence"/>
</dbReference>
<evidence type="ECO:0000313" key="2">
    <source>
        <dbReference type="EMBL" id="TNM70643.1"/>
    </source>
</evidence>
<reference evidence="2 3" key="1">
    <citation type="submission" date="2019-06" db="EMBL/GenBank/DDBJ databases">
        <title>Genome sequence of Deinococcus radiopugnans ATCC 19172.</title>
        <authorList>
            <person name="Maclea K.S."/>
            <person name="Maynard C.R."/>
        </authorList>
    </citation>
    <scope>NUCLEOTIDE SEQUENCE [LARGE SCALE GENOMIC DNA]</scope>
    <source>
        <strain evidence="2 3">ATCC 19172</strain>
    </source>
</reference>
<organism evidence="2 3">
    <name type="scientific">Deinococcus radiopugnans ATCC 19172</name>
    <dbReference type="NCBI Taxonomy" id="585398"/>
    <lineage>
        <taxon>Bacteria</taxon>
        <taxon>Thermotogati</taxon>
        <taxon>Deinococcota</taxon>
        <taxon>Deinococci</taxon>
        <taxon>Deinococcales</taxon>
        <taxon>Deinococcaceae</taxon>
        <taxon>Deinococcus</taxon>
    </lineage>
</organism>
<reference evidence="1 4" key="2">
    <citation type="submission" date="2020-08" db="EMBL/GenBank/DDBJ databases">
        <title>Genomic Encyclopedia of Type Strains, Phase IV (KMG-IV): sequencing the most valuable type-strain genomes for metagenomic binning, comparative biology and taxonomic classification.</title>
        <authorList>
            <person name="Goeker M."/>
        </authorList>
    </citation>
    <scope>NUCLEOTIDE SEQUENCE [LARGE SCALE GENOMIC DNA]</scope>
    <source>
        <strain evidence="1 4">DSM 12027</strain>
    </source>
</reference>
<dbReference type="EMBL" id="JACHEW010000011">
    <property type="protein sequence ID" value="MBB6017129.1"/>
    <property type="molecule type" value="Genomic_DNA"/>
</dbReference>
<dbReference type="Proteomes" id="UP000629870">
    <property type="component" value="Unassembled WGS sequence"/>
</dbReference>
<gene>
    <name evidence="2" type="ORF">FHR04_12120</name>
    <name evidence="1" type="ORF">HNQ04_002391</name>
</gene>
<keyword evidence="4" id="KW-1185">Reference proteome</keyword>
<dbReference type="RefSeq" id="WP_139403663.1">
    <property type="nucleotide sequence ID" value="NZ_JACHEW010000011.1"/>
</dbReference>
<proteinExistence type="predicted"/>
<evidence type="ECO:0000313" key="1">
    <source>
        <dbReference type="EMBL" id="MBB6017129.1"/>
    </source>
</evidence>
<protein>
    <submittedName>
        <fullName evidence="2">Uncharacterized protein</fullName>
    </submittedName>
</protein>